<evidence type="ECO:0000313" key="9">
    <source>
        <dbReference type="Proteomes" id="UP000001064"/>
    </source>
</evidence>
<reference evidence="9" key="1">
    <citation type="journal article" date="2011" name="Genome Biol.">
        <title>Comparative genomics of the social amoebae Dictyostelium discoideum and Dictyostelium purpureum.</title>
        <authorList>
            <consortium name="US DOE Joint Genome Institute (JGI-PGF)"/>
            <person name="Sucgang R."/>
            <person name="Kuo A."/>
            <person name="Tian X."/>
            <person name="Salerno W."/>
            <person name="Parikh A."/>
            <person name="Feasley C.L."/>
            <person name="Dalin E."/>
            <person name="Tu H."/>
            <person name="Huang E."/>
            <person name="Barry K."/>
            <person name="Lindquist E."/>
            <person name="Shapiro H."/>
            <person name="Bruce D."/>
            <person name="Schmutz J."/>
            <person name="Salamov A."/>
            <person name="Fey P."/>
            <person name="Gaudet P."/>
            <person name="Anjard C."/>
            <person name="Babu M.M."/>
            <person name="Basu S."/>
            <person name="Bushmanova Y."/>
            <person name="van der Wel H."/>
            <person name="Katoh-Kurasawa M."/>
            <person name="Dinh C."/>
            <person name="Coutinho P.M."/>
            <person name="Saito T."/>
            <person name="Elias M."/>
            <person name="Schaap P."/>
            <person name="Kay R.R."/>
            <person name="Henrissat B."/>
            <person name="Eichinger L."/>
            <person name="Rivero F."/>
            <person name="Putnam N.H."/>
            <person name="West C.M."/>
            <person name="Loomis W.F."/>
            <person name="Chisholm R.L."/>
            <person name="Shaulsky G."/>
            <person name="Strassmann J.E."/>
            <person name="Queller D.C."/>
            <person name="Kuspa A."/>
            <person name="Grigoriev I.V."/>
        </authorList>
    </citation>
    <scope>NUCLEOTIDE SEQUENCE [LARGE SCALE GENOMIC DNA]</scope>
    <source>
        <strain evidence="9">QSDP1</strain>
    </source>
</reference>
<accession>F0ZMS1</accession>
<dbReference type="VEuPathDB" id="AmoebaDB:DICPUDRAFT_55593"/>
<feature type="compositionally biased region" description="Basic and acidic residues" evidence="5">
    <location>
        <begin position="88"/>
        <end position="97"/>
    </location>
</feature>
<dbReference type="SUPFAM" id="SSF46689">
    <property type="entry name" value="Homeodomain-like"/>
    <property type="match status" value="3"/>
</dbReference>
<dbReference type="PANTHER" id="PTHR46621">
    <property type="entry name" value="SNRNA-ACTIVATING PROTEIN COMPLEX SUBUNIT 4"/>
    <property type="match status" value="1"/>
</dbReference>
<dbReference type="Gene3D" id="1.10.10.60">
    <property type="entry name" value="Homeodomain-like"/>
    <property type="match status" value="3"/>
</dbReference>
<dbReference type="InterPro" id="IPR001005">
    <property type="entry name" value="SANT/Myb"/>
</dbReference>
<feature type="domain" description="Myb-like" evidence="6">
    <location>
        <begin position="243"/>
        <end position="300"/>
    </location>
</feature>
<dbReference type="AlphaFoldDB" id="F0ZMS1"/>
<keyword evidence="2" id="KW-0238">DNA-binding</keyword>
<evidence type="ECO:0000256" key="3">
    <source>
        <dbReference type="ARBA" id="ARBA00023163"/>
    </source>
</evidence>
<dbReference type="InterPro" id="IPR017930">
    <property type="entry name" value="Myb_dom"/>
</dbReference>
<organism evidence="8 9">
    <name type="scientific">Dictyostelium purpureum</name>
    <name type="common">Slime mold</name>
    <dbReference type="NCBI Taxonomy" id="5786"/>
    <lineage>
        <taxon>Eukaryota</taxon>
        <taxon>Amoebozoa</taxon>
        <taxon>Evosea</taxon>
        <taxon>Eumycetozoa</taxon>
        <taxon>Dictyostelia</taxon>
        <taxon>Dictyosteliales</taxon>
        <taxon>Dictyosteliaceae</taxon>
        <taxon>Dictyostelium</taxon>
    </lineage>
</organism>
<evidence type="ECO:0000259" key="6">
    <source>
        <dbReference type="PROSITE" id="PS50090"/>
    </source>
</evidence>
<dbReference type="RefSeq" id="XP_003288712.1">
    <property type="nucleotide sequence ID" value="XM_003288664.1"/>
</dbReference>
<evidence type="ECO:0000256" key="1">
    <source>
        <dbReference type="ARBA" id="ARBA00023015"/>
    </source>
</evidence>
<dbReference type="KEGG" id="dpp:DICPUDRAFT_55593"/>
<evidence type="ECO:0000256" key="4">
    <source>
        <dbReference type="ARBA" id="ARBA00023242"/>
    </source>
</evidence>
<feature type="domain" description="HTH myb-type" evidence="7">
    <location>
        <begin position="126"/>
        <end position="182"/>
    </location>
</feature>
<dbReference type="PANTHER" id="PTHR46621:SF1">
    <property type="entry name" value="SNRNA-ACTIVATING PROTEIN COMPLEX SUBUNIT 4"/>
    <property type="match status" value="1"/>
</dbReference>
<proteinExistence type="predicted"/>
<sequence>MRKGKNNNTKDNKNINNNINNIINHNIDNSINNIINNNINNIHNIDNADNIDNINNINNINNKNNKNNKNNYTSNKNNRNNKNKSKNKNSDVDKIEESNGEDDEHDIEQSPKIKKTPTKVSPVKNNRGRKSTKWNPQEDEVLIKLIEENGTKDWSIIAEGLNTGKDRNDCRFRWHKYNIVHVGITHGKHWTAEEDALLLKLVNEFGAKDWNKIAEYIPGRDKNQVNGRWHSYLKIKTGSPLAPRKIPRKVWTAEEDEELTNLVHLSSWGKNWVIISEKMNEKFNTETSKEACSRRWNTHLKSKVEQLDSDHCIPYMSDSDSNDGIF</sequence>
<gene>
    <name evidence="8" type="ORF">DICPUDRAFT_55593</name>
</gene>
<dbReference type="SMART" id="SM00717">
    <property type="entry name" value="SANT"/>
    <property type="match status" value="3"/>
</dbReference>
<name>F0ZMS1_DICPU</name>
<dbReference type="GO" id="GO:0042796">
    <property type="term" value="P:snRNA transcription by RNA polymerase III"/>
    <property type="evidence" value="ECO:0000318"/>
    <property type="project" value="GO_Central"/>
</dbReference>
<dbReference type="GeneID" id="10499177"/>
<dbReference type="OMA" id="HNIDNAD"/>
<feature type="domain" description="Myb-like" evidence="6">
    <location>
        <begin position="126"/>
        <end position="178"/>
    </location>
</feature>
<dbReference type="GO" id="GO:0042795">
    <property type="term" value="P:snRNA transcription by RNA polymerase II"/>
    <property type="evidence" value="ECO:0000318"/>
    <property type="project" value="GO_Central"/>
</dbReference>
<evidence type="ECO:0000256" key="5">
    <source>
        <dbReference type="SAM" id="MobiDB-lite"/>
    </source>
</evidence>
<feature type="domain" description="HTH myb-type" evidence="7">
    <location>
        <begin position="190"/>
        <end position="237"/>
    </location>
</feature>
<dbReference type="eggNOG" id="KOG0048">
    <property type="taxonomic scope" value="Eukaryota"/>
</dbReference>
<evidence type="ECO:0000256" key="2">
    <source>
        <dbReference type="ARBA" id="ARBA00023125"/>
    </source>
</evidence>
<dbReference type="InterPro" id="IPR009057">
    <property type="entry name" value="Homeodomain-like_sf"/>
</dbReference>
<dbReference type="Pfam" id="PF00249">
    <property type="entry name" value="Myb_DNA-binding"/>
    <property type="match status" value="3"/>
</dbReference>
<keyword evidence="9" id="KW-1185">Reference proteome</keyword>
<feature type="domain" description="HTH myb-type" evidence="7">
    <location>
        <begin position="245"/>
        <end position="304"/>
    </location>
</feature>
<keyword evidence="3" id="KW-0804">Transcription</keyword>
<evidence type="ECO:0000259" key="7">
    <source>
        <dbReference type="PROSITE" id="PS51294"/>
    </source>
</evidence>
<keyword evidence="4" id="KW-0539">Nucleus</keyword>
<dbReference type="Proteomes" id="UP000001064">
    <property type="component" value="Unassembled WGS sequence"/>
</dbReference>
<evidence type="ECO:0000313" key="8">
    <source>
        <dbReference type="EMBL" id="EGC34750.1"/>
    </source>
</evidence>
<dbReference type="GO" id="GO:0001006">
    <property type="term" value="F:RNA polymerase III type 3 promoter sequence-specific DNA binding"/>
    <property type="evidence" value="ECO:0000318"/>
    <property type="project" value="GO_Central"/>
</dbReference>
<feature type="domain" description="Myb-like" evidence="6">
    <location>
        <begin position="190"/>
        <end position="233"/>
    </location>
</feature>
<dbReference type="GO" id="GO:0019185">
    <property type="term" value="C:snRNA-activating protein complex"/>
    <property type="evidence" value="ECO:0000318"/>
    <property type="project" value="GO_Central"/>
</dbReference>
<dbReference type="EMBL" id="GL871084">
    <property type="protein sequence ID" value="EGC34750.1"/>
    <property type="molecule type" value="Genomic_DNA"/>
</dbReference>
<feature type="compositionally biased region" description="Low complexity" evidence="5">
    <location>
        <begin position="59"/>
        <end position="78"/>
    </location>
</feature>
<dbReference type="InParanoid" id="F0ZMS1"/>
<feature type="region of interest" description="Disordered" evidence="5">
    <location>
        <begin position="59"/>
        <end position="135"/>
    </location>
</feature>
<dbReference type="PROSITE" id="PS50090">
    <property type="entry name" value="MYB_LIKE"/>
    <property type="match status" value="3"/>
</dbReference>
<dbReference type="InterPro" id="IPR051575">
    <property type="entry name" value="Myb-like_DNA-bd"/>
</dbReference>
<dbReference type="STRING" id="5786.F0ZMS1"/>
<dbReference type="OrthoDB" id="2143914at2759"/>
<keyword evidence="1" id="KW-0805">Transcription regulation</keyword>
<dbReference type="PROSITE" id="PS51294">
    <property type="entry name" value="HTH_MYB"/>
    <property type="match status" value="3"/>
</dbReference>
<protein>
    <submittedName>
        <fullName evidence="8">Uncharacterized protein</fullName>
    </submittedName>
</protein>
<dbReference type="CDD" id="cd00167">
    <property type="entry name" value="SANT"/>
    <property type="match status" value="3"/>
</dbReference>